<reference evidence="3" key="1">
    <citation type="journal article" date="2020" name="Stud. Mycol.">
        <title>101 Dothideomycetes genomes: a test case for predicting lifestyles and emergence of pathogens.</title>
        <authorList>
            <person name="Haridas S."/>
            <person name="Albert R."/>
            <person name="Binder M."/>
            <person name="Bloem J."/>
            <person name="Labutti K."/>
            <person name="Salamov A."/>
            <person name="Andreopoulos B."/>
            <person name="Baker S."/>
            <person name="Barry K."/>
            <person name="Bills G."/>
            <person name="Bluhm B."/>
            <person name="Cannon C."/>
            <person name="Castanera R."/>
            <person name="Culley D."/>
            <person name="Daum C."/>
            <person name="Ezra D."/>
            <person name="Gonzalez J."/>
            <person name="Henrissat B."/>
            <person name="Kuo A."/>
            <person name="Liang C."/>
            <person name="Lipzen A."/>
            <person name="Lutzoni F."/>
            <person name="Magnuson J."/>
            <person name="Mondo S."/>
            <person name="Nolan M."/>
            <person name="Ohm R."/>
            <person name="Pangilinan J."/>
            <person name="Park H.-J."/>
            <person name="Ramirez L."/>
            <person name="Alfaro M."/>
            <person name="Sun H."/>
            <person name="Tritt A."/>
            <person name="Yoshinaga Y."/>
            <person name="Zwiers L.-H."/>
            <person name="Turgeon B."/>
            <person name="Goodwin S."/>
            <person name="Spatafora J."/>
            <person name="Crous P."/>
            <person name="Grigoriev I."/>
        </authorList>
    </citation>
    <scope>NUCLEOTIDE SEQUENCE</scope>
    <source>
        <strain evidence="3">CBS 113818</strain>
    </source>
</reference>
<name>A0A6A7A4A3_9PLEO</name>
<dbReference type="OrthoDB" id="62952at2759"/>
<evidence type="ECO:0000313" key="4">
    <source>
        <dbReference type="Proteomes" id="UP000799424"/>
    </source>
</evidence>
<keyword evidence="4" id="KW-1185">Reference proteome</keyword>
<proteinExistence type="predicted"/>
<feature type="compositionally biased region" description="Low complexity" evidence="1">
    <location>
        <begin position="43"/>
        <end position="54"/>
    </location>
</feature>
<evidence type="ECO:0000256" key="1">
    <source>
        <dbReference type="SAM" id="MobiDB-lite"/>
    </source>
</evidence>
<dbReference type="InterPro" id="IPR038883">
    <property type="entry name" value="AN11006-like"/>
</dbReference>
<dbReference type="EMBL" id="MU006223">
    <property type="protein sequence ID" value="KAF2828140.1"/>
    <property type="molecule type" value="Genomic_DNA"/>
</dbReference>
<feature type="compositionally biased region" description="Low complexity" evidence="1">
    <location>
        <begin position="1"/>
        <end position="25"/>
    </location>
</feature>
<accession>A0A6A7A4A3</accession>
<organism evidence="3 4">
    <name type="scientific">Ophiobolus disseminans</name>
    <dbReference type="NCBI Taxonomy" id="1469910"/>
    <lineage>
        <taxon>Eukaryota</taxon>
        <taxon>Fungi</taxon>
        <taxon>Dikarya</taxon>
        <taxon>Ascomycota</taxon>
        <taxon>Pezizomycotina</taxon>
        <taxon>Dothideomycetes</taxon>
        <taxon>Pleosporomycetidae</taxon>
        <taxon>Pleosporales</taxon>
        <taxon>Pleosporineae</taxon>
        <taxon>Phaeosphaeriaceae</taxon>
        <taxon>Ophiobolus</taxon>
    </lineage>
</organism>
<feature type="domain" description="DUF7730" evidence="2">
    <location>
        <begin position="93"/>
        <end position="153"/>
    </location>
</feature>
<protein>
    <recommendedName>
        <fullName evidence="2">DUF7730 domain-containing protein</fullName>
    </recommendedName>
</protein>
<feature type="compositionally biased region" description="Pro residues" evidence="1">
    <location>
        <begin position="294"/>
        <end position="311"/>
    </location>
</feature>
<dbReference type="InterPro" id="IPR056632">
    <property type="entry name" value="DUF7730"/>
</dbReference>
<gene>
    <name evidence="3" type="ORF">CC86DRAFT_369271</name>
</gene>
<dbReference type="AlphaFoldDB" id="A0A6A7A4A3"/>
<feature type="region of interest" description="Disordered" evidence="1">
    <location>
        <begin position="1"/>
        <end position="54"/>
    </location>
</feature>
<dbReference type="PANTHER" id="PTHR42085:SF1">
    <property type="entry name" value="F-BOX DOMAIN-CONTAINING PROTEIN"/>
    <property type="match status" value="1"/>
</dbReference>
<dbReference type="Proteomes" id="UP000799424">
    <property type="component" value="Unassembled WGS sequence"/>
</dbReference>
<feature type="region of interest" description="Disordered" evidence="1">
    <location>
        <begin position="278"/>
        <end position="319"/>
    </location>
</feature>
<sequence length="420" mass="45732">MASRNSTPQSRSRSSTGSSESSDATMLDAPPQSPSRPVRLRNPSTSTPSAASQAAASDPSFSLLLSLPRELRERIYTFTLSSSFAFWWPNQAAGRPDHVGVNLLRTNKQVYEESVSILYSANKFIFTHPSDCNIFRVVASPASYHITCVYFRIREKDLRLWTSYLGSKTTERSLKFDLPKLKSLWIFMRCGAMGTPAMLGQLGQGAMGMQGGGALAGLPPAVAVQVQAVHNALGQQVHALQQQVQNLTNAMANTAAGLDGADGIQPPAPPMPFVQFQQQGGLPHHAHQQHNANMPPPPPPPTTHPAAPPTLVPGATLPPAAHAHPHTLYTSFLRFEREMGIESLCLSLQETRRKDTEVKIVCIMRIPRREVERLLALYPDELQREKSGDARTRFRKLHGAEVSLEVNGYDVPGAPGGAQG</sequence>
<dbReference type="PANTHER" id="PTHR42085">
    <property type="entry name" value="F-BOX DOMAIN-CONTAINING PROTEIN"/>
    <property type="match status" value="1"/>
</dbReference>
<evidence type="ECO:0000259" key="2">
    <source>
        <dbReference type="Pfam" id="PF24864"/>
    </source>
</evidence>
<evidence type="ECO:0000313" key="3">
    <source>
        <dbReference type="EMBL" id="KAF2828140.1"/>
    </source>
</evidence>
<dbReference type="Pfam" id="PF24864">
    <property type="entry name" value="DUF7730"/>
    <property type="match status" value="1"/>
</dbReference>